<dbReference type="SUPFAM" id="SSF81301">
    <property type="entry name" value="Nucleotidyltransferase"/>
    <property type="match status" value="1"/>
</dbReference>
<dbReference type="GO" id="GO:0090071">
    <property type="term" value="P:negative regulation of ribosome biogenesis"/>
    <property type="evidence" value="ECO:0007669"/>
    <property type="project" value="UniProtKB-UniRule"/>
</dbReference>
<dbReference type="NCBIfam" id="TIGR00090">
    <property type="entry name" value="rsfS_iojap_ybeB"/>
    <property type="match status" value="1"/>
</dbReference>
<name>A0A2N6UL40_9FIRM</name>
<dbReference type="Proteomes" id="UP000235658">
    <property type="component" value="Unassembled WGS sequence"/>
</dbReference>
<comment type="caution">
    <text evidence="3">The sequence shown here is derived from an EMBL/GenBank/DDBJ whole genome shotgun (WGS) entry which is preliminary data.</text>
</comment>
<organism evidence="3 4">
    <name type="scientific">Anaerococcus hydrogenalis</name>
    <dbReference type="NCBI Taxonomy" id="33029"/>
    <lineage>
        <taxon>Bacteria</taxon>
        <taxon>Bacillati</taxon>
        <taxon>Bacillota</taxon>
        <taxon>Tissierellia</taxon>
        <taxon>Tissierellales</taxon>
        <taxon>Peptoniphilaceae</taxon>
        <taxon>Anaerococcus</taxon>
    </lineage>
</organism>
<evidence type="ECO:0000256" key="2">
    <source>
        <dbReference type="HAMAP-Rule" id="MF_01477"/>
    </source>
</evidence>
<dbReference type="RefSeq" id="WP_004816576.1">
    <property type="nucleotide sequence ID" value="NZ_CAUPDS010000001.1"/>
</dbReference>
<reference evidence="3 4" key="1">
    <citation type="submission" date="2017-09" db="EMBL/GenBank/DDBJ databases">
        <title>Bacterial strain isolated from the female urinary microbiota.</title>
        <authorList>
            <person name="Thomas-White K."/>
            <person name="Kumar N."/>
            <person name="Forster S."/>
            <person name="Putonti C."/>
            <person name="Lawley T."/>
            <person name="Wolfe A.J."/>
        </authorList>
    </citation>
    <scope>NUCLEOTIDE SEQUENCE [LARGE SCALE GENOMIC DNA]</scope>
    <source>
        <strain evidence="3 4">UMB0204</strain>
    </source>
</reference>
<dbReference type="GO" id="GO:0017148">
    <property type="term" value="P:negative regulation of translation"/>
    <property type="evidence" value="ECO:0007669"/>
    <property type="project" value="UniProtKB-UniRule"/>
</dbReference>
<comment type="function">
    <text evidence="2">Functions as a ribosomal silencing factor. Interacts with ribosomal protein uL14 (rplN), blocking formation of intersubunit bridge B8. Prevents association of the 30S and 50S ribosomal subunits and the formation of functional ribosomes, thus repressing translation.</text>
</comment>
<keyword evidence="2" id="KW-0810">Translation regulation</keyword>
<comment type="subunit">
    <text evidence="2">Interacts with ribosomal protein uL14 (rplN).</text>
</comment>
<dbReference type="AlphaFoldDB" id="A0A2N6UL40"/>
<dbReference type="InterPro" id="IPR043519">
    <property type="entry name" value="NT_sf"/>
</dbReference>
<keyword evidence="2" id="KW-0963">Cytoplasm</keyword>
<dbReference type="GO" id="GO:0043023">
    <property type="term" value="F:ribosomal large subunit binding"/>
    <property type="evidence" value="ECO:0007669"/>
    <property type="project" value="TreeGrafter"/>
</dbReference>
<dbReference type="InterPro" id="IPR004394">
    <property type="entry name" value="Iojap/RsfS/C7orf30"/>
</dbReference>
<dbReference type="HAMAP" id="MF_01477">
    <property type="entry name" value="Iojap_RsfS"/>
    <property type="match status" value="1"/>
</dbReference>
<evidence type="ECO:0000256" key="1">
    <source>
        <dbReference type="ARBA" id="ARBA00010574"/>
    </source>
</evidence>
<keyword evidence="2" id="KW-0678">Repressor</keyword>
<comment type="subcellular location">
    <subcellularLocation>
        <location evidence="2">Cytoplasm</location>
    </subcellularLocation>
</comment>
<gene>
    <name evidence="2 3" type="primary">rsfS</name>
    <name evidence="3" type="ORF">CJ192_02240</name>
</gene>
<dbReference type="GO" id="GO:0005737">
    <property type="term" value="C:cytoplasm"/>
    <property type="evidence" value="ECO:0007669"/>
    <property type="project" value="UniProtKB-SubCell"/>
</dbReference>
<evidence type="ECO:0000313" key="3">
    <source>
        <dbReference type="EMBL" id="PMC82573.1"/>
    </source>
</evidence>
<dbReference type="GO" id="GO:0042256">
    <property type="term" value="P:cytosolic ribosome assembly"/>
    <property type="evidence" value="ECO:0007669"/>
    <property type="project" value="UniProtKB-UniRule"/>
</dbReference>
<dbReference type="Gene3D" id="3.30.460.10">
    <property type="entry name" value="Beta Polymerase, domain 2"/>
    <property type="match status" value="1"/>
</dbReference>
<dbReference type="GeneID" id="84577998"/>
<dbReference type="PANTHER" id="PTHR21043:SF0">
    <property type="entry name" value="MITOCHONDRIAL ASSEMBLY OF RIBOSOMAL LARGE SUBUNIT PROTEIN 1"/>
    <property type="match status" value="1"/>
</dbReference>
<dbReference type="EMBL" id="PNHP01000001">
    <property type="protein sequence ID" value="PMC82573.1"/>
    <property type="molecule type" value="Genomic_DNA"/>
</dbReference>
<sequence length="103" mass="11847">MGKLDIIVKTLEDKQAYDVKVIDLENKSSVADYFVLATGNSINQNKALLEYIEENLKKEGFDVLSVEGLREGNWILMDCGDIIVHIFTSNQREFYNIEDLWES</sequence>
<dbReference type="PANTHER" id="PTHR21043">
    <property type="entry name" value="IOJAP SUPERFAMILY ORTHOLOG"/>
    <property type="match status" value="1"/>
</dbReference>
<accession>A0A2N6UL40</accession>
<dbReference type="Pfam" id="PF02410">
    <property type="entry name" value="RsfS"/>
    <property type="match status" value="1"/>
</dbReference>
<proteinExistence type="inferred from homology"/>
<comment type="similarity">
    <text evidence="1 2">Belongs to the Iojap/RsfS family.</text>
</comment>
<protein>
    <recommendedName>
        <fullName evidence="2">Ribosomal silencing factor RsfS</fullName>
    </recommendedName>
</protein>
<evidence type="ECO:0000313" key="4">
    <source>
        <dbReference type="Proteomes" id="UP000235658"/>
    </source>
</evidence>